<dbReference type="InterPro" id="IPR025996">
    <property type="entry name" value="MT1864/Rv1816-like_C"/>
</dbReference>
<gene>
    <name evidence="6" type="ORF">MJA45_22585</name>
</gene>
<dbReference type="AlphaFoldDB" id="A0AA96LEY3"/>
<evidence type="ECO:0000256" key="4">
    <source>
        <dbReference type="PROSITE-ProRule" id="PRU00335"/>
    </source>
</evidence>
<name>A0AA96LEY3_9BACL</name>
<dbReference type="Gene3D" id="1.10.357.10">
    <property type="entry name" value="Tetracycline Repressor, domain 2"/>
    <property type="match status" value="1"/>
</dbReference>
<protein>
    <submittedName>
        <fullName evidence="6">TetR/AcrR family transcriptional regulator</fullName>
    </submittedName>
</protein>
<dbReference type="KEGG" id="paun:MJA45_22585"/>
<evidence type="ECO:0000256" key="1">
    <source>
        <dbReference type="ARBA" id="ARBA00023015"/>
    </source>
</evidence>
<sequence>MSPRKAVVHELSRERILAEAQELFATQGYRNLTMRSIAKGMGYSHGALYYHFKDKGELFYTLVKENFNLLLEMQRAWVVQAPPGDLANLEQMMLEFIRFGLEHPHHYEIMFVITDPELRKYSRTEQAECLDLFAEAVHSVLAGRPDEKQKAFSLPWSLFMSMHGFITYCISFGQTFEDAEKLAQDHVRYLCRGIL</sequence>
<dbReference type="PANTHER" id="PTHR30055:SF234">
    <property type="entry name" value="HTH-TYPE TRANSCRIPTIONAL REGULATOR BETI"/>
    <property type="match status" value="1"/>
</dbReference>
<dbReference type="GO" id="GO:0000976">
    <property type="term" value="F:transcription cis-regulatory region binding"/>
    <property type="evidence" value="ECO:0007669"/>
    <property type="project" value="TreeGrafter"/>
</dbReference>
<dbReference type="PRINTS" id="PR00455">
    <property type="entry name" value="HTHTETR"/>
</dbReference>
<dbReference type="Pfam" id="PF00440">
    <property type="entry name" value="TetR_N"/>
    <property type="match status" value="1"/>
</dbReference>
<dbReference type="PANTHER" id="PTHR30055">
    <property type="entry name" value="HTH-TYPE TRANSCRIPTIONAL REGULATOR RUTR"/>
    <property type="match status" value="1"/>
</dbReference>
<evidence type="ECO:0000256" key="3">
    <source>
        <dbReference type="ARBA" id="ARBA00023163"/>
    </source>
</evidence>
<keyword evidence="2 4" id="KW-0238">DNA-binding</keyword>
<feature type="domain" description="HTH tetR-type" evidence="5">
    <location>
        <begin position="10"/>
        <end position="70"/>
    </location>
</feature>
<dbReference type="InterPro" id="IPR001647">
    <property type="entry name" value="HTH_TetR"/>
</dbReference>
<dbReference type="Pfam" id="PF13305">
    <property type="entry name" value="TetR_C_33"/>
    <property type="match status" value="1"/>
</dbReference>
<reference evidence="6 7" key="1">
    <citation type="submission" date="2022-02" db="EMBL/GenBank/DDBJ databases">
        <title>Paenibacillus sp. MBLB1776 Whole Genome Shotgun Sequencing.</title>
        <authorList>
            <person name="Hwang C.Y."/>
            <person name="Cho E.-S."/>
            <person name="Seo M.-J."/>
        </authorList>
    </citation>
    <scope>NUCLEOTIDE SEQUENCE [LARGE SCALE GENOMIC DNA]</scope>
    <source>
        <strain evidence="6 7">MBLB1776</strain>
    </source>
</reference>
<keyword evidence="3" id="KW-0804">Transcription</keyword>
<organism evidence="6 7">
    <name type="scientific">Paenibacillus aurantius</name>
    <dbReference type="NCBI Taxonomy" id="2918900"/>
    <lineage>
        <taxon>Bacteria</taxon>
        <taxon>Bacillati</taxon>
        <taxon>Bacillota</taxon>
        <taxon>Bacilli</taxon>
        <taxon>Bacillales</taxon>
        <taxon>Paenibacillaceae</taxon>
        <taxon>Paenibacillus</taxon>
    </lineage>
</organism>
<feature type="DNA-binding region" description="H-T-H motif" evidence="4">
    <location>
        <begin position="33"/>
        <end position="52"/>
    </location>
</feature>
<dbReference type="SUPFAM" id="SSF48498">
    <property type="entry name" value="Tetracyclin repressor-like, C-terminal domain"/>
    <property type="match status" value="1"/>
</dbReference>
<dbReference type="RefSeq" id="WP_315604156.1">
    <property type="nucleotide sequence ID" value="NZ_CP130318.1"/>
</dbReference>
<dbReference type="InterPro" id="IPR050109">
    <property type="entry name" value="HTH-type_TetR-like_transc_reg"/>
</dbReference>
<dbReference type="InterPro" id="IPR009057">
    <property type="entry name" value="Homeodomain-like_sf"/>
</dbReference>
<proteinExistence type="predicted"/>
<evidence type="ECO:0000259" key="5">
    <source>
        <dbReference type="PROSITE" id="PS50977"/>
    </source>
</evidence>
<keyword evidence="7" id="KW-1185">Reference proteome</keyword>
<evidence type="ECO:0000313" key="7">
    <source>
        <dbReference type="Proteomes" id="UP001305702"/>
    </source>
</evidence>
<dbReference type="InterPro" id="IPR036271">
    <property type="entry name" value="Tet_transcr_reg_TetR-rel_C_sf"/>
</dbReference>
<accession>A0AA96LEY3</accession>
<dbReference type="SUPFAM" id="SSF46689">
    <property type="entry name" value="Homeodomain-like"/>
    <property type="match status" value="1"/>
</dbReference>
<dbReference type="GO" id="GO:0003700">
    <property type="term" value="F:DNA-binding transcription factor activity"/>
    <property type="evidence" value="ECO:0007669"/>
    <property type="project" value="TreeGrafter"/>
</dbReference>
<dbReference type="Proteomes" id="UP001305702">
    <property type="component" value="Chromosome"/>
</dbReference>
<dbReference type="EMBL" id="CP130318">
    <property type="protein sequence ID" value="WNQ10382.1"/>
    <property type="molecule type" value="Genomic_DNA"/>
</dbReference>
<evidence type="ECO:0000313" key="6">
    <source>
        <dbReference type="EMBL" id="WNQ10382.1"/>
    </source>
</evidence>
<evidence type="ECO:0000256" key="2">
    <source>
        <dbReference type="ARBA" id="ARBA00023125"/>
    </source>
</evidence>
<keyword evidence="1" id="KW-0805">Transcription regulation</keyword>
<dbReference type="PROSITE" id="PS50977">
    <property type="entry name" value="HTH_TETR_2"/>
    <property type="match status" value="1"/>
</dbReference>